<feature type="transmembrane region" description="Helical" evidence="8">
    <location>
        <begin position="259"/>
        <end position="281"/>
    </location>
</feature>
<evidence type="ECO:0000256" key="1">
    <source>
        <dbReference type="ARBA" id="ARBA00004651"/>
    </source>
</evidence>
<dbReference type="GO" id="GO:0016763">
    <property type="term" value="F:pentosyltransferase activity"/>
    <property type="evidence" value="ECO:0007669"/>
    <property type="project" value="TreeGrafter"/>
</dbReference>
<dbReference type="Proteomes" id="UP000178023">
    <property type="component" value="Unassembled WGS sequence"/>
</dbReference>
<comment type="caution">
    <text evidence="10">The sequence shown here is derived from an EMBL/GenBank/DDBJ whole genome shotgun (WGS) entry which is preliminary data.</text>
</comment>
<feature type="domain" description="Glycosyltransferase RgtA/B/C/D-like" evidence="9">
    <location>
        <begin position="37"/>
        <end position="139"/>
    </location>
</feature>
<feature type="transmembrane region" description="Helical" evidence="8">
    <location>
        <begin position="287"/>
        <end position="309"/>
    </location>
</feature>
<keyword evidence="6 8" id="KW-1133">Transmembrane helix</keyword>
<evidence type="ECO:0000256" key="3">
    <source>
        <dbReference type="ARBA" id="ARBA00022676"/>
    </source>
</evidence>
<protein>
    <recommendedName>
        <fullName evidence="9">Glycosyltransferase RgtA/B/C/D-like domain-containing protein</fullName>
    </recommendedName>
</protein>
<sequence length="354" mass="40347">MFKKRNIFWVLMLIMAVAIIARVYGLDLESLSPEQKASVLLSVSAGVLSVIGLYFLVKELFDEKLAALSSFLLAVSFWHVLVSKLGIKDIFTSFAFIFAFYFIWHGLKYNRIFNFFLAGLFLGAGFYAGNGFLLAPVVVLLVFWNYWDYIGKDFSLSKYEETKREVLGGFSLLMLTTIAVALPVGFYIWQSPDFILSPLNFVFEGENPFARIYNNLLWTIDKLLLIEFGGANLISWPLSIFFAIGLIKELIHWLKRRHGHFSVVHTFIFSWLFVMLVPTLLSSEPSVVGLSLILPPVMLLSAKGLWWVIEGLNKWDRAFYPLYTKHWSGLDTGPFLAMLALLLSIAILEISKIY</sequence>
<keyword evidence="4" id="KW-0808">Transferase</keyword>
<dbReference type="PANTHER" id="PTHR33908">
    <property type="entry name" value="MANNOSYLTRANSFERASE YKCB-RELATED"/>
    <property type="match status" value="1"/>
</dbReference>
<gene>
    <name evidence="10" type="ORF">A2750_02155</name>
</gene>
<evidence type="ECO:0000256" key="5">
    <source>
        <dbReference type="ARBA" id="ARBA00022692"/>
    </source>
</evidence>
<reference evidence="10 11" key="1">
    <citation type="journal article" date="2016" name="Nat. Commun.">
        <title>Thousands of microbial genomes shed light on interconnected biogeochemical processes in an aquifer system.</title>
        <authorList>
            <person name="Anantharaman K."/>
            <person name="Brown C.T."/>
            <person name="Hug L.A."/>
            <person name="Sharon I."/>
            <person name="Castelle C.J."/>
            <person name="Probst A.J."/>
            <person name="Thomas B.C."/>
            <person name="Singh A."/>
            <person name="Wilkins M.J."/>
            <person name="Karaoz U."/>
            <person name="Brodie E.L."/>
            <person name="Williams K.H."/>
            <person name="Hubbard S.S."/>
            <person name="Banfield J.F."/>
        </authorList>
    </citation>
    <scope>NUCLEOTIDE SEQUENCE [LARGE SCALE GENOMIC DNA]</scope>
</reference>
<name>A0A1F8F8D8_9BACT</name>
<feature type="transmembrane region" description="Helical" evidence="8">
    <location>
        <begin position="6"/>
        <end position="25"/>
    </location>
</feature>
<keyword evidence="5 8" id="KW-0812">Transmembrane</keyword>
<feature type="transmembrane region" description="Helical" evidence="8">
    <location>
        <begin position="89"/>
        <end position="107"/>
    </location>
</feature>
<evidence type="ECO:0000256" key="6">
    <source>
        <dbReference type="ARBA" id="ARBA00022989"/>
    </source>
</evidence>
<evidence type="ECO:0000256" key="4">
    <source>
        <dbReference type="ARBA" id="ARBA00022679"/>
    </source>
</evidence>
<keyword evidence="7 8" id="KW-0472">Membrane</keyword>
<keyword evidence="2" id="KW-1003">Cell membrane</keyword>
<feature type="transmembrane region" description="Helical" evidence="8">
    <location>
        <begin position="223"/>
        <end position="247"/>
    </location>
</feature>
<feature type="transmembrane region" description="Helical" evidence="8">
    <location>
        <begin position="37"/>
        <end position="57"/>
    </location>
</feature>
<evidence type="ECO:0000256" key="7">
    <source>
        <dbReference type="ARBA" id="ARBA00023136"/>
    </source>
</evidence>
<evidence type="ECO:0000259" key="9">
    <source>
        <dbReference type="Pfam" id="PF13231"/>
    </source>
</evidence>
<feature type="transmembrane region" description="Helical" evidence="8">
    <location>
        <begin position="113"/>
        <end position="146"/>
    </location>
</feature>
<dbReference type="InterPro" id="IPR038731">
    <property type="entry name" value="RgtA/B/C-like"/>
</dbReference>
<dbReference type="GO" id="GO:0010041">
    <property type="term" value="P:response to iron(III) ion"/>
    <property type="evidence" value="ECO:0007669"/>
    <property type="project" value="TreeGrafter"/>
</dbReference>
<evidence type="ECO:0000313" key="11">
    <source>
        <dbReference type="Proteomes" id="UP000178023"/>
    </source>
</evidence>
<organism evidence="10 11">
    <name type="scientific">Candidatus Yanofskybacteria bacterium RIFCSPHIGHO2_01_FULL_45_42</name>
    <dbReference type="NCBI Taxonomy" id="1802671"/>
    <lineage>
        <taxon>Bacteria</taxon>
        <taxon>Candidatus Yanofskyibacteriota</taxon>
    </lineage>
</organism>
<dbReference type="InterPro" id="IPR050297">
    <property type="entry name" value="LipidA_mod_glycosyltrf_83"/>
</dbReference>
<dbReference type="Pfam" id="PF13231">
    <property type="entry name" value="PMT_2"/>
    <property type="match status" value="1"/>
</dbReference>
<dbReference type="AlphaFoldDB" id="A0A1F8F8D8"/>
<comment type="subcellular location">
    <subcellularLocation>
        <location evidence="1">Cell membrane</location>
        <topology evidence="1">Multi-pass membrane protein</topology>
    </subcellularLocation>
</comment>
<dbReference type="EMBL" id="MGJL01000003">
    <property type="protein sequence ID" value="OGN08506.1"/>
    <property type="molecule type" value="Genomic_DNA"/>
</dbReference>
<feature type="transmembrane region" description="Helical" evidence="8">
    <location>
        <begin position="330"/>
        <end position="348"/>
    </location>
</feature>
<dbReference type="GO" id="GO:0009103">
    <property type="term" value="P:lipopolysaccharide biosynthetic process"/>
    <property type="evidence" value="ECO:0007669"/>
    <property type="project" value="UniProtKB-ARBA"/>
</dbReference>
<evidence type="ECO:0000256" key="2">
    <source>
        <dbReference type="ARBA" id="ARBA00022475"/>
    </source>
</evidence>
<evidence type="ECO:0000256" key="8">
    <source>
        <dbReference type="SAM" id="Phobius"/>
    </source>
</evidence>
<accession>A0A1F8F8D8</accession>
<evidence type="ECO:0000313" key="10">
    <source>
        <dbReference type="EMBL" id="OGN08506.1"/>
    </source>
</evidence>
<feature type="transmembrane region" description="Helical" evidence="8">
    <location>
        <begin position="166"/>
        <end position="189"/>
    </location>
</feature>
<dbReference type="PANTHER" id="PTHR33908:SF3">
    <property type="entry name" value="UNDECAPRENYL PHOSPHATE-ALPHA-4-AMINO-4-DEOXY-L-ARABINOSE ARABINOSYL TRANSFERASE"/>
    <property type="match status" value="1"/>
</dbReference>
<proteinExistence type="predicted"/>
<dbReference type="GO" id="GO:0005886">
    <property type="term" value="C:plasma membrane"/>
    <property type="evidence" value="ECO:0007669"/>
    <property type="project" value="UniProtKB-SubCell"/>
</dbReference>
<keyword evidence="3" id="KW-0328">Glycosyltransferase</keyword>